<protein>
    <recommendedName>
        <fullName evidence="4">BepD protein</fullName>
    </recommendedName>
</protein>
<feature type="compositionally biased region" description="Gly residues" evidence="1">
    <location>
        <begin position="1"/>
        <end position="10"/>
    </location>
</feature>
<comment type="caution">
    <text evidence="2">The sequence shown here is derived from an EMBL/GenBank/DDBJ whole genome shotgun (WGS) entry which is preliminary data.</text>
</comment>
<feature type="compositionally biased region" description="Basic and acidic residues" evidence="1">
    <location>
        <begin position="41"/>
        <end position="50"/>
    </location>
</feature>
<organism evidence="2 3">
    <name type="scientific">Bartonella tribocorum</name>
    <dbReference type="NCBI Taxonomy" id="85701"/>
    <lineage>
        <taxon>Bacteria</taxon>
        <taxon>Pseudomonadati</taxon>
        <taxon>Pseudomonadota</taxon>
        <taxon>Alphaproteobacteria</taxon>
        <taxon>Hyphomicrobiales</taxon>
        <taxon>Bartonellaceae</taxon>
        <taxon>Bartonella</taxon>
    </lineage>
</organism>
<dbReference type="Proteomes" id="UP000229839">
    <property type="component" value="Unassembled WGS sequence"/>
</dbReference>
<reference evidence="2 3" key="1">
    <citation type="submission" date="2017-06" db="EMBL/GenBank/DDBJ databases">
        <title>Draft genome of Bartonella tribocorum strain L103, isolated from a rodent in Laos.</title>
        <authorList>
            <person name="Hadjadj L."/>
            <person name="Jiyipong T."/>
            <person name="Morand S."/>
            <person name="Diene S.M."/>
            <person name="Rolain J.-M."/>
        </authorList>
    </citation>
    <scope>NUCLEOTIDE SEQUENCE [LARGE SCALE GENOMIC DNA]</scope>
    <source>
        <strain evidence="2 3">L103</strain>
    </source>
</reference>
<dbReference type="OrthoDB" id="7922813at2"/>
<accession>A0A2M6USB1</accession>
<feature type="region of interest" description="Disordered" evidence="1">
    <location>
        <begin position="1"/>
        <end position="146"/>
    </location>
</feature>
<feature type="compositionally biased region" description="Basic and acidic residues" evidence="1">
    <location>
        <begin position="314"/>
        <end position="335"/>
    </location>
</feature>
<feature type="compositionally biased region" description="Basic residues" evidence="1">
    <location>
        <begin position="336"/>
        <end position="348"/>
    </location>
</feature>
<evidence type="ECO:0000313" key="2">
    <source>
        <dbReference type="EMBL" id="PIT69034.1"/>
    </source>
</evidence>
<proteinExistence type="predicted"/>
<name>A0A2M6USB1_9HYPH</name>
<gene>
    <name evidence="2" type="ORF">CER18_04945</name>
</gene>
<dbReference type="EMBL" id="NJGE01000009">
    <property type="protein sequence ID" value="PIT69034.1"/>
    <property type="molecule type" value="Genomic_DNA"/>
</dbReference>
<sequence>MGVEGGGAEGGRSPQNPENLYAKVDKSRKRGGPRILSSEEIQSKKPRESNRSLSPSDYDTPPPPQQAESTYAPQDPLQETAYAPQRPIGNPYDRLGGTPSNGRRASRLADPYAVFNLTTGETESEQRINPLYDSPGGSTQDIRHPQKPEEHLYADLDFGENGGRSTHKPIESVYATVGMGAEGGQEIQQMENPLYEGVGRATTPPPRSPKDVVTTKLLQDEGFQGSVTEVQTWCKTVYGNQHALNQQLAKILDDPQNAEEILWSLAEHPESAGKLAGRQILGVKSSDRKAAEDGFSPLCSALERHIHKVQKLHKEFTREQERDQRQESPERDTEHRHRHHHHHHHARGRNSDSPERSPQRQRHEENRGMAFAM</sequence>
<evidence type="ECO:0000256" key="1">
    <source>
        <dbReference type="SAM" id="MobiDB-lite"/>
    </source>
</evidence>
<evidence type="ECO:0000313" key="3">
    <source>
        <dbReference type="Proteomes" id="UP000229839"/>
    </source>
</evidence>
<feature type="compositionally biased region" description="Basic and acidic residues" evidence="1">
    <location>
        <begin position="349"/>
        <end position="367"/>
    </location>
</feature>
<feature type="region of interest" description="Disordered" evidence="1">
    <location>
        <begin position="314"/>
        <end position="373"/>
    </location>
</feature>
<dbReference type="NCBIfam" id="NF033856">
    <property type="entry name" value="T4SS_effec_BID"/>
    <property type="match status" value="1"/>
</dbReference>
<dbReference type="AlphaFoldDB" id="A0A2M6USB1"/>
<evidence type="ECO:0008006" key="4">
    <source>
        <dbReference type="Google" id="ProtNLM"/>
    </source>
</evidence>